<evidence type="ECO:0000313" key="6">
    <source>
        <dbReference type="EMBL" id="MPL97826.1"/>
    </source>
</evidence>
<comment type="caution">
    <text evidence="6">The sequence shown here is derived from an EMBL/GenBank/DDBJ whole genome shotgun (WGS) entry which is preliminary data.</text>
</comment>
<dbReference type="GO" id="GO:0009229">
    <property type="term" value="P:thiamine diphosphate biosynthetic process"/>
    <property type="evidence" value="ECO:0007669"/>
    <property type="project" value="InterPro"/>
</dbReference>
<dbReference type="GO" id="GO:0030975">
    <property type="term" value="F:thiamine binding"/>
    <property type="evidence" value="ECO:0007669"/>
    <property type="project" value="InterPro"/>
</dbReference>
<keyword evidence="1 6" id="KW-0808">Transferase</keyword>
<dbReference type="GO" id="GO:0006772">
    <property type="term" value="P:thiamine metabolic process"/>
    <property type="evidence" value="ECO:0007669"/>
    <property type="project" value="InterPro"/>
</dbReference>
<evidence type="ECO:0000256" key="3">
    <source>
        <dbReference type="ARBA" id="ARBA00022777"/>
    </source>
</evidence>
<sequence length="214" mass="23695">MTEKGICYIVGAGDNYGLDFTPHPEDYVIAADGGLTYLEQAGIIADLVIGDFDTLHRRPDHPNVITMNTEKDDTDTFAAARKGIKRGYRIFHIYCGTGGRLEHTVANMQLLAYLAQSNRKGFLFDQDRIITAITNSSMKFHQHPTGYVSVFSHSENSTGVFLKGLKYELDNATLTNTSPIGVSNEFIGKESTITVETGTLLIVFPREIKEDILI</sequence>
<dbReference type="InterPro" id="IPR007373">
    <property type="entry name" value="Thiamin_PyroPKinase_B1-bd"/>
</dbReference>
<dbReference type="Pfam" id="PF04265">
    <property type="entry name" value="TPK_B1_binding"/>
    <property type="match status" value="1"/>
</dbReference>
<dbReference type="GO" id="GO:0005524">
    <property type="term" value="F:ATP binding"/>
    <property type="evidence" value="ECO:0007669"/>
    <property type="project" value="UniProtKB-KW"/>
</dbReference>
<dbReference type="InterPro" id="IPR006282">
    <property type="entry name" value="Thi_PPkinase"/>
</dbReference>
<evidence type="ECO:0000259" key="5">
    <source>
        <dbReference type="SMART" id="SM00983"/>
    </source>
</evidence>
<dbReference type="InterPro" id="IPR036371">
    <property type="entry name" value="TPK_B1-bd_sf"/>
</dbReference>
<dbReference type="AlphaFoldDB" id="A0A644W2R6"/>
<name>A0A644W2R6_9ZZZZ</name>
<reference evidence="6" key="1">
    <citation type="submission" date="2019-08" db="EMBL/GenBank/DDBJ databases">
        <authorList>
            <person name="Kucharzyk K."/>
            <person name="Murdoch R.W."/>
            <person name="Higgins S."/>
            <person name="Loffler F."/>
        </authorList>
    </citation>
    <scope>NUCLEOTIDE SEQUENCE</scope>
</reference>
<accession>A0A644W2R6</accession>
<dbReference type="CDD" id="cd07995">
    <property type="entry name" value="TPK"/>
    <property type="match status" value="1"/>
</dbReference>
<proteinExistence type="predicted"/>
<dbReference type="InterPro" id="IPR036759">
    <property type="entry name" value="TPK_catalytic_sf"/>
</dbReference>
<dbReference type="InterPro" id="IPR007371">
    <property type="entry name" value="TPK_catalytic"/>
</dbReference>
<organism evidence="6">
    <name type="scientific">bioreactor metagenome</name>
    <dbReference type="NCBI Taxonomy" id="1076179"/>
    <lineage>
        <taxon>unclassified sequences</taxon>
        <taxon>metagenomes</taxon>
        <taxon>ecological metagenomes</taxon>
    </lineage>
</organism>
<keyword evidence="2" id="KW-0547">Nucleotide-binding</keyword>
<dbReference type="InterPro" id="IPR053149">
    <property type="entry name" value="TPK"/>
</dbReference>
<dbReference type="EMBL" id="VSSQ01000575">
    <property type="protein sequence ID" value="MPL97826.1"/>
    <property type="molecule type" value="Genomic_DNA"/>
</dbReference>
<dbReference type="GO" id="GO:0016301">
    <property type="term" value="F:kinase activity"/>
    <property type="evidence" value="ECO:0007669"/>
    <property type="project" value="UniProtKB-KW"/>
</dbReference>
<dbReference type="GO" id="GO:0004788">
    <property type="term" value="F:thiamine diphosphokinase activity"/>
    <property type="evidence" value="ECO:0007669"/>
    <property type="project" value="UniProtKB-EC"/>
</dbReference>
<evidence type="ECO:0000256" key="4">
    <source>
        <dbReference type="ARBA" id="ARBA00022840"/>
    </source>
</evidence>
<feature type="domain" description="Thiamin pyrophosphokinase thiamin-binding" evidence="5">
    <location>
        <begin position="146"/>
        <end position="201"/>
    </location>
</feature>
<dbReference type="Gene3D" id="3.40.50.10240">
    <property type="entry name" value="Thiamin pyrophosphokinase, catalytic domain"/>
    <property type="match status" value="1"/>
</dbReference>
<dbReference type="NCBIfam" id="TIGR01378">
    <property type="entry name" value="thi_PPkinase"/>
    <property type="match status" value="1"/>
</dbReference>
<protein>
    <submittedName>
        <fullName evidence="6">Thiamine pyrophosphokinase</fullName>
        <ecNumber evidence="6">2.7.6.2</ecNumber>
    </submittedName>
</protein>
<gene>
    <name evidence="6" type="primary">thiN_4</name>
    <name evidence="6" type="ORF">SDC9_44021</name>
</gene>
<dbReference type="SUPFAM" id="SSF63862">
    <property type="entry name" value="Thiamin pyrophosphokinase, substrate-binding domain"/>
    <property type="match status" value="1"/>
</dbReference>
<evidence type="ECO:0000256" key="2">
    <source>
        <dbReference type="ARBA" id="ARBA00022741"/>
    </source>
</evidence>
<dbReference type="SMART" id="SM00983">
    <property type="entry name" value="TPK_B1_binding"/>
    <property type="match status" value="1"/>
</dbReference>
<dbReference type="SUPFAM" id="SSF63999">
    <property type="entry name" value="Thiamin pyrophosphokinase, catalytic domain"/>
    <property type="match status" value="1"/>
</dbReference>
<keyword evidence="4" id="KW-0067">ATP-binding</keyword>
<keyword evidence="3 6" id="KW-0418">Kinase</keyword>
<dbReference type="PANTHER" id="PTHR41299:SF1">
    <property type="entry name" value="THIAMINE PYROPHOSPHOKINASE"/>
    <property type="match status" value="1"/>
</dbReference>
<dbReference type="PANTHER" id="PTHR41299">
    <property type="entry name" value="THIAMINE PYROPHOSPHOKINASE"/>
    <property type="match status" value="1"/>
</dbReference>
<dbReference type="EC" id="2.7.6.2" evidence="6"/>
<evidence type="ECO:0000256" key="1">
    <source>
        <dbReference type="ARBA" id="ARBA00022679"/>
    </source>
</evidence>
<dbReference type="Pfam" id="PF04263">
    <property type="entry name" value="TPK_catalytic"/>
    <property type="match status" value="1"/>
</dbReference>